<sequence>MEQEKVQRPLQWHPAFYADLQIELEAVKDNLICENEHQLGTKPMAIDVLIIKKQLEFPIRKNIGRIFRRYNVIEYKSPEDYIGIDDFYKVFAYAYLYKSEKSIKIEEMTITLVCSRYPKKLLQYLQKEKALEISKTEEGIYYIKGLDLPVQLILLHQLSREKNLWLRSIGGRLSGWQEAEELIQEYKKHKKDERYRSVMDLIVRVNRDLFLEVKHMCQALEELMADELEAMRQSGWAEGEKYGWSKGEKYGRSEGEKHGWSKGEKHGRSEGEKIGRLEERRHVIHSFAELSKILLQQNRQKDLLRALEDEQYLEQLFQEYHI</sequence>
<evidence type="ECO:0000256" key="1">
    <source>
        <dbReference type="SAM" id="MobiDB-lite"/>
    </source>
</evidence>
<name>A0A9D1WUR6_9FIRM</name>
<accession>A0A9D1WUR6</accession>
<dbReference type="EMBL" id="DXEM01000015">
    <property type="protein sequence ID" value="HIX67584.1"/>
    <property type="molecule type" value="Genomic_DNA"/>
</dbReference>
<comment type="caution">
    <text evidence="2">The sequence shown here is derived from an EMBL/GenBank/DDBJ whole genome shotgun (WGS) entry which is preliminary data.</text>
</comment>
<reference evidence="2" key="1">
    <citation type="journal article" date="2021" name="PeerJ">
        <title>Extensive microbial diversity within the chicken gut microbiome revealed by metagenomics and culture.</title>
        <authorList>
            <person name="Gilroy R."/>
            <person name="Ravi A."/>
            <person name="Getino M."/>
            <person name="Pursley I."/>
            <person name="Horton D.L."/>
            <person name="Alikhan N.F."/>
            <person name="Baker D."/>
            <person name="Gharbi K."/>
            <person name="Hall N."/>
            <person name="Watson M."/>
            <person name="Adriaenssens E.M."/>
            <person name="Foster-Nyarko E."/>
            <person name="Jarju S."/>
            <person name="Secka A."/>
            <person name="Antonio M."/>
            <person name="Oren A."/>
            <person name="Chaudhuri R.R."/>
            <person name="La Ragione R."/>
            <person name="Hildebrand F."/>
            <person name="Pallen M.J."/>
        </authorList>
    </citation>
    <scope>NUCLEOTIDE SEQUENCE</scope>
    <source>
        <strain evidence="2">CHK191-13928</strain>
    </source>
</reference>
<evidence type="ECO:0000313" key="2">
    <source>
        <dbReference type="EMBL" id="HIX67584.1"/>
    </source>
</evidence>
<dbReference type="AlphaFoldDB" id="A0A9D1WUR6"/>
<proteinExistence type="predicted"/>
<feature type="region of interest" description="Disordered" evidence="1">
    <location>
        <begin position="251"/>
        <end position="273"/>
    </location>
</feature>
<protein>
    <submittedName>
        <fullName evidence="2">3-isopropylmalate dehydrogenase</fullName>
    </submittedName>
</protein>
<organism evidence="2 3">
    <name type="scientific">Candidatus Anaerostipes excrementavium</name>
    <dbReference type="NCBI Taxonomy" id="2838463"/>
    <lineage>
        <taxon>Bacteria</taxon>
        <taxon>Bacillati</taxon>
        <taxon>Bacillota</taxon>
        <taxon>Clostridia</taxon>
        <taxon>Lachnospirales</taxon>
        <taxon>Lachnospiraceae</taxon>
        <taxon>Anaerostipes</taxon>
    </lineage>
</organism>
<dbReference type="Proteomes" id="UP000886721">
    <property type="component" value="Unassembled WGS sequence"/>
</dbReference>
<reference evidence="2" key="2">
    <citation type="submission" date="2021-04" db="EMBL/GenBank/DDBJ databases">
        <authorList>
            <person name="Gilroy R."/>
        </authorList>
    </citation>
    <scope>NUCLEOTIDE SEQUENCE</scope>
    <source>
        <strain evidence="2">CHK191-13928</strain>
    </source>
</reference>
<evidence type="ECO:0000313" key="3">
    <source>
        <dbReference type="Proteomes" id="UP000886721"/>
    </source>
</evidence>
<gene>
    <name evidence="2" type="ORF">H9735_05580</name>
</gene>